<protein>
    <submittedName>
        <fullName evidence="11">Transcription factor protein</fullName>
    </submittedName>
</protein>
<dbReference type="FunFam" id="4.10.320.30:FF:000001">
    <property type="entry name" value="Myelin transcription factor 1-like, a"/>
    <property type="match status" value="4"/>
</dbReference>
<feature type="compositionally biased region" description="Polar residues" evidence="10">
    <location>
        <begin position="1085"/>
        <end position="1096"/>
    </location>
</feature>
<dbReference type="SUPFAM" id="SSF103637">
    <property type="entry name" value="CCHHC domain"/>
    <property type="match status" value="4"/>
</dbReference>
<evidence type="ECO:0000313" key="12">
    <source>
        <dbReference type="Ensembl" id="ENSCINP00000015965.3"/>
    </source>
</evidence>
<keyword evidence="7" id="KW-0805">Transcription regulation</keyword>
<dbReference type="RefSeq" id="XP_018669946.1">
    <property type="nucleotide sequence ID" value="XM_018814401.2"/>
</dbReference>
<keyword evidence="4" id="KW-0677">Repeat</keyword>
<evidence type="ECO:0000256" key="5">
    <source>
        <dbReference type="ARBA" id="ARBA00022771"/>
    </source>
</evidence>
<evidence type="ECO:0000256" key="4">
    <source>
        <dbReference type="ARBA" id="ARBA00022737"/>
    </source>
</evidence>
<evidence type="ECO:0000256" key="2">
    <source>
        <dbReference type="ARBA" id="ARBA00010194"/>
    </source>
</evidence>
<dbReference type="GO" id="GO:0006357">
    <property type="term" value="P:regulation of transcription by RNA polymerase II"/>
    <property type="evidence" value="ECO:0000318"/>
    <property type="project" value="GO_Central"/>
</dbReference>
<accession>A0A1W5BHL4</accession>
<keyword evidence="13" id="KW-1185">Reference proteome</keyword>
<dbReference type="GO" id="GO:0000981">
    <property type="term" value="F:DNA-binding transcription factor activity, RNA polymerase II-specific"/>
    <property type="evidence" value="ECO:0000318"/>
    <property type="project" value="GO_Central"/>
</dbReference>
<feature type="region of interest" description="Disordered" evidence="10">
    <location>
        <begin position="537"/>
        <end position="581"/>
    </location>
</feature>
<sequence length="1237" mass="136967">MDTAVHHSVGAHVKSPVTSTTENRFDMVVTPPYSGIHNVQEFNEKKSEHSRVHDGGNGSLSPSSDNSDQGSSSSEGADQFTRSETDGERHNSSYSNYLMMLAYANANQLQVAPQYLEALRQRFGQVDRSPNRVADAREHESDDEVEEASPKDRRPSPGNGGMETGGQAKEREENGGFEITSASLSDAGTGKQSLPCELEAKEKPSSGEHIAKQEILATYSLCGNARKPEAKPNSFQYVRWGPHHASDVQRMSSTKIEVDQNRKDLANKSSMSNYPVDDLRSPACEMVASIDAANEFKSFANNYSKDNKCPTPGCQGTGHITGLYTHHRSFSGCPNKDRMPKEAIQALNDGAKKCPTPGCVGKGHVNGNRQTHRSESGCPIAARNKRMQQQMKNGSKHMRKPFECKGPFNNLYKRFEASERTITAENKASNKNDKAMMHATGTHHIQNHFSSAENRTSEPLSTQQQMHLSRMAAATAVPAHQQIPRFYPGSFTPTANTSGLFGMTPVHIFEAFRRHHQQAALSQMGCVPSSFVKQPHFPANSASGRRNSDESISVATPPRSSTPDPNQPLGVSKPSHYNMSDNEVVPLEKVARERDHSIESIIKESPNSAAIKLSPRSVHSEDNESLIEERNSRPPPPLQQAFMPSSTQDWLMKQMHPARVNFMRSDPRRFMLPFQMARSLPSFGRQETESRDSPSEDEDINERRDSGYDGSPGRKKNVDTASPPQKIAKQDNQANVRDETSNECALDLSTKLKVKNGPTDESEKQRTPIKNEATEITSAMQPTSAPFRYSNPHDIQSLLASRFLSRPGASMARKRSFEESNKCNTFAPKPSHSTEVSERKQLLEDLKRRTMIQQHQDKTLRRSMPHLYSSAGMVGTLPSMAPFMSRLSSMLPKSHETEKAGFSNKVNQQLPLIPWQNRQKLSSKKKELQSCPMPGCDGKGHATGNYTSHRSLSGCPLAPRGLVTACACEQKCPTEGCDGSGHSTGNYTSHRSLSGCPLAKRNRSLSHGLKPYTDMSPPANDMRIQVSSQLENELTEKDTEPMQTEFYAPHNTPVVKTEPISPILQNNHSGCDERMNYDDATVMTKNRIQTPSPNLTDNERTKIEHGNRDQSRRSLSFDEDSANRNNDCDVIESRLPQQAMATTSETTTSNGISIASNPNAVAVENLDNEEMKTQLLAYLGGIALPHSREFPTRENFDSYIQQLRQCCSDLSNTDNIALLDAVKQAVPKNFDFGIVKL</sequence>
<feature type="region of interest" description="Disordered" evidence="10">
    <location>
        <begin position="127"/>
        <end position="171"/>
    </location>
</feature>
<evidence type="ECO:0000256" key="9">
    <source>
        <dbReference type="ARBA" id="ARBA00023242"/>
    </source>
</evidence>
<feature type="compositionally biased region" description="Low complexity" evidence="10">
    <location>
        <begin position="59"/>
        <end position="78"/>
    </location>
</feature>
<reference evidence="12" key="3">
    <citation type="journal article" date="2008" name="Genome Biol.">
        <title>Improved genome assembly and evidence-based global gene model set for the chordate Ciona intestinalis: new insight into intron and operon populations.</title>
        <authorList>
            <person name="Satou Y."/>
            <person name="Mineta K."/>
            <person name="Ogasawara M."/>
            <person name="Sasakura Y."/>
            <person name="Shoguchi E."/>
            <person name="Ueno K."/>
            <person name="Yamada L."/>
            <person name="Matsumoto J."/>
            <person name="Wasserscheid J."/>
            <person name="Dewar K."/>
            <person name="Wiley G.B."/>
            <person name="Macmil S.L."/>
            <person name="Roe B.A."/>
            <person name="Zeller R.W."/>
            <person name="Hastings K.E."/>
            <person name="Lemaire P."/>
            <person name="Lindquist E."/>
            <person name="Endo T."/>
            <person name="Hotta K."/>
            <person name="Inaba K."/>
        </authorList>
    </citation>
    <scope>NUCLEOTIDE SEQUENCE [LARGE SCALE GENOMIC DNA]</scope>
    <source>
        <strain evidence="12">wild type</strain>
    </source>
</reference>
<dbReference type="PROSITE" id="PS51802">
    <property type="entry name" value="ZF_CCHHC"/>
    <property type="match status" value="4"/>
</dbReference>
<dbReference type="OMA" id="CACEQKC"/>
<dbReference type="Proteomes" id="UP000008144">
    <property type="component" value="Chromosome 1"/>
</dbReference>
<evidence type="ECO:0000256" key="8">
    <source>
        <dbReference type="ARBA" id="ARBA00023163"/>
    </source>
</evidence>
<dbReference type="EMBL" id="BR000075">
    <property type="protein sequence ID" value="FAA00106.1"/>
    <property type="molecule type" value="mRNA"/>
</dbReference>
<feature type="region of interest" description="Disordered" evidence="10">
    <location>
        <begin position="44"/>
        <end position="91"/>
    </location>
</feature>
<comment type="subcellular location">
    <subcellularLocation>
        <location evidence="1">Nucleus</location>
    </subcellularLocation>
</comment>
<dbReference type="OrthoDB" id="10069059at2759"/>
<dbReference type="HOGENOM" id="CLU_271571_0_0_1"/>
<feature type="compositionally biased region" description="Basic and acidic residues" evidence="10">
    <location>
        <begin position="1097"/>
        <end position="1116"/>
    </location>
</feature>
<feature type="compositionally biased region" description="Basic and acidic residues" evidence="10">
    <location>
        <begin position="618"/>
        <end position="632"/>
    </location>
</feature>
<keyword evidence="8" id="KW-0804">Transcription</keyword>
<dbReference type="GO" id="GO:0008270">
    <property type="term" value="F:zinc ion binding"/>
    <property type="evidence" value="ECO:0007669"/>
    <property type="project" value="UniProtKB-KW"/>
</dbReference>
<feature type="compositionally biased region" description="Polar residues" evidence="10">
    <location>
        <begin position="540"/>
        <end position="564"/>
    </location>
</feature>
<dbReference type="EMBL" id="EAAA01000259">
    <property type="status" value="NOT_ANNOTATED_CDS"/>
    <property type="molecule type" value="Genomic_DNA"/>
</dbReference>
<accession>F6X3W0</accession>
<feature type="region of interest" description="Disordered" evidence="10">
    <location>
        <begin position="814"/>
        <end position="837"/>
    </location>
</feature>
<dbReference type="InterPro" id="IPR002515">
    <property type="entry name" value="Znf_C2H2C"/>
</dbReference>
<dbReference type="GeneID" id="751566"/>
<dbReference type="PANTHER" id="PTHR10816">
    <property type="entry name" value="MYELIN TRANSCRIPTION FACTOR 1-RELATED"/>
    <property type="match status" value="1"/>
</dbReference>
<reference evidence="11" key="2">
    <citation type="journal article" date="2006" name="Dev. Biol.">
        <title>Systematic analysis of embryonic expression profiles of zinc finger genes in Ciona intestinalis.</title>
        <authorList>
            <person name="Miwata K."/>
            <person name="Chiba T."/>
            <person name="Horii R."/>
            <person name="Yamada L."/>
            <person name="Kubo A."/>
            <person name="Miyamura D."/>
            <person name="Satoh N."/>
            <person name="Satou Y."/>
        </authorList>
    </citation>
    <scope>NUCLEOTIDE SEQUENCE</scope>
</reference>
<dbReference type="Pfam" id="PF01530">
    <property type="entry name" value="zf-C2HC"/>
    <property type="match status" value="4"/>
</dbReference>
<keyword evidence="3" id="KW-0479">Metal-binding</keyword>
<dbReference type="GO" id="GO:0000978">
    <property type="term" value="F:RNA polymerase II cis-regulatory region sequence-specific DNA binding"/>
    <property type="evidence" value="ECO:0000318"/>
    <property type="project" value="GO_Central"/>
</dbReference>
<reference evidence="12" key="4">
    <citation type="submission" date="2025-05" db="UniProtKB">
        <authorList>
            <consortium name="Ensembl"/>
        </authorList>
    </citation>
    <scope>IDENTIFICATION</scope>
</reference>
<keyword evidence="6" id="KW-0862">Zinc</keyword>
<evidence type="ECO:0000256" key="3">
    <source>
        <dbReference type="ARBA" id="ARBA00022723"/>
    </source>
</evidence>
<comment type="similarity">
    <text evidence="2">Belongs to the MYT1 family.</text>
</comment>
<dbReference type="GO" id="GO:0007399">
    <property type="term" value="P:nervous system development"/>
    <property type="evidence" value="ECO:0007669"/>
    <property type="project" value="UniProtKB-KW"/>
</dbReference>
<proteinExistence type="evidence at transcript level"/>
<feature type="region of interest" description="Disordered" evidence="10">
    <location>
        <begin position="599"/>
        <end position="640"/>
    </location>
</feature>
<dbReference type="GeneTree" id="ENSGT00940000170173"/>
<feature type="compositionally biased region" description="Basic and acidic residues" evidence="10">
    <location>
        <begin position="44"/>
        <end position="54"/>
    </location>
</feature>
<evidence type="ECO:0000313" key="11">
    <source>
        <dbReference type="EMBL" id="FAA00106.1"/>
    </source>
</evidence>
<dbReference type="PANTHER" id="PTHR10816:SF15">
    <property type="entry name" value="MYELIN TRANSCRIPTION FACTOR 1-LIKE PROTEIN"/>
    <property type="match status" value="1"/>
</dbReference>
<evidence type="ECO:0000256" key="6">
    <source>
        <dbReference type="ARBA" id="ARBA00022833"/>
    </source>
</evidence>
<accession>Q1RLF9</accession>
<keyword evidence="5" id="KW-0863">Zinc-finger</keyword>
<name>Q1RLF9_CIOIN</name>
<keyword evidence="9" id="KW-0539">Nucleus</keyword>
<dbReference type="Gene3D" id="4.10.320.30">
    <property type="match status" value="4"/>
</dbReference>
<dbReference type="Ensembl" id="ENSCINT00000015965.3">
    <property type="protein sequence ID" value="ENSCINP00000015965.3"/>
    <property type="gene ID" value="ENSCING00000007794.3"/>
</dbReference>
<dbReference type="AlphaFoldDB" id="Q1RLF9"/>
<evidence type="ECO:0000313" key="13">
    <source>
        <dbReference type="Proteomes" id="UP000008144"/>
    </source>
</evidence>
<dbReference type="CTD" id="751566"/>
<dbReference type="InterPro" id="IPR036060">
    <property type="entry name" value="Znf_C2H2C_sf"/>
</dbReference>
<reference evidence="13" key="1">
    <citation type="journal article" date="2002" name="Science">
        <title>The draft genome of Ciona intestinalis: insights into chordate and vertebrate origins.</title>
        <authorList>
            <person name="Dehal P."/>
            <person name="Satou Y."/>
            <person name="Campbell R.K."/>
            <person name="Chapman J."/>
            <person name="Degnan B."/>
            <person name="De Tomaso A."/>
            <person name="Davidson B."/>
            <person name="Di Gregorio A."/>
            <person name="Gelpke M."/>
            <person name="Goodstein D.M."/>
            <person name="Harafuji N."/>
            <person name="Hastings K.E."/>
            <person name="Ho I."/>
            <person name="Hotta K."/>
            <person name="Huang W."/>
            <person name="Kawashima T."/>
            <person name="Lemaire P."/>
            <person name="Martinez D."/>
            <person name="Meinertzhagen I.A."/>
            <person name="Necula S."/>
            <person name="Nonaka M."/>
            <person name="Putnam N."/>
            <person name="Rash S."/>
            <person name="Saiga H."/>
            <person name="Satake M."/>
            <person name="Terry A."/>
            <person name="Yamada L."/>
            <person name="Wang H.G."/>
            <person name="Awazu S."/>
            <person name="Azumi K."/>
            <person name="Boore J."/>
            <person name="Branno M."/>
            <person name="Chin-Bow S."/>
            <person name="DeSantis R."/>
            <person name="Doyle S."/>
            <person name="Francino P."/>
            <person name="Keys D.N."/>
            <person name="Haga S."/>
            <person name="Hayashi H."/>
            <person name="Hino K."/>
            <person name="Imai K.S."/>
            <person name="Inaba K."/>
            <person name="Kano S."/>
            <person name="Kobayashi K."/>
            <person name="Kobayashi M."/>
            <person name="Lee B.I."/>
            <person name="Makabe K.W."/>
            <person name="Manohar C."/>
            <person name="Matassi G."/>
            <person name="Medina M."/>
            <person name="Mochizuki Y."/>
            <person name="Mount S."/>
            <person name="Morishita T."/>
            <person name="Miura S."/>
            <person name="Nakayama A."/>
            <person name="Nishizaka S."/>
            <person name="Nomoto H."/>
            <person name="Ohta F."/>
            <person name="Oishi K."/>
            <person name="Rigoutsos I."/>
            <person name="Sano M."/>
            <person name="Sasaki A."/>
            <person name="Sasakura Y."/>
            <person name="Shoguchi E."/>
            <person name="Shin-i T."/>
            <person name="Spagnuolo A."/>
            <person name="Stainier D."/>
            <person name="Suzuki M.M."/>
            <person name="Tassy O."/>
            <person name="Takatori N."/>
            <person name="Tokuoka M."/>
            <person name="Yagi K."/>
            <person name="Yoshizaki F."/>
            <person name="Wada S."/>
            <person name="Zhang C."/>
            <person name="Hyatt P.D."/>
            <person name="Larimer F."/>
            <person name="Detter C."/>
            <person name="Doggett N."/>
            <person name="Glavina T."/>
            <person name="Hawkins T."/>
            <person name="Richardson P."/>
            <person name="Lucas S."/>
            <person name="Kohara Y."/>
            <person name="Levine M."/>
            <person name="Satoh N."/>
            <person name="Rokhsar D.S."/>
        </authorList>
    </citation>
    <scope>NUCLEOTIDE SEQUENCE [LARGE SCALE GENOMIC DNA]</scope>
</reference>
<evidence type="ECO:0000256" key="10">
    <source>
        <dbReference type="SAM" id="MobiDB-lite"/>
    </source>
</evidence>
<evidence type="ECO:0000256" key="1">
    <source>
        <dbReference type="ARBA" id="ARBA00004123"/>
    </source>
</evidence>
<evidence type="ECO:0000256" key="7">
    <source>
        <dbReference type="ARBA" id="ARBA00023015"/>
    </source>
</evidence>
<dbReference type="STRING" id="7719.ENSCINP00000015965"/>
<organism evidence="11">
    <name type="scientific">Ciona intestinalis</name>
    <name type="common">Transparent sea squirt</name>
    <name type="synonym">Ascidia intestinalis</name>
    <dbReference type="NCBI Taxonomy" id="7719"/>
    <lineage>
        <taxon>Eukaryota</taxon>
        <taxon>Metazoa</taxon>
        <taxon>Chordata</taxon>
        <taxon>Tunicata</taxon>
        <taxon>Ascidiacea</taxon>
        <taxon>Phlebobranchia</taxon>
        <taxon>Cionidae</taxon>
        <taxon>Ciona</taxon>
    </lineage>
</organism>
<feature type="region of interest" description="Disordered" evidence="10">
    <location>
        <begin position="680"/>
        <end position="770"/>
    </location>
</feature>
<feature type="region of interest" description="Disordered" evidence="10">
    <location>
        <begin position="1085"/>
        <end position="1126"/>
    </location>
</feature>
<feature type="compositionally biased region" description="Basic and acidic residues" evidence="10">
    <location>
        <begin position="81"/>
        <end position="91"/>
    </location>
</feature>
<gene>
    <name evidence="11" type="primary">Ci-MYTF</name>
    <name evidence="12" type="synonym">ci-mytf</name>
</gene>
<dbReference type="GO" id="GO:0005634">
    <property type="term" value="C:nucleus"/>
    <property type="evidence" value="ECO:0000318"/>
    <property type="project" value="GO_Central"/>
</dbReference>